<reference evidence="1 2" key="1">
    <citation type="submission" date="2019-07" db="EMBL/GenBank/DDBJ databases">
        <title>Whole genome shotgun sequence of Reyranella soli NBRC 108950.</title>
        <authorList>
            <person name="Hosoyama A."/>
            <person name="Uohara A."/>
            <person name="Ohji S."/>
            <person name="Ichikawa N."/>
        </authorList>
    </citation>
    <scope>NUCLEOTIDE SEQUENCE [LARGE SCALE GENOMIC DNA]</scope>
    <source>
        <strain evidence="1 2">NBRC 108950</strain>
    </source>
</reference>
<gene>
    <name evidence="1" type="ORF">RSO01_16570</name>
</gene>
<sequence length="266" mass="29071">MAWVGYRFAVTGDVCRGSVLSVLLNHPAQRDIDPLELYASAIDTSDYVAALAPLIRQAVPEVGHLLDVGAGGGQLGMAIHDAARSWTAIEPSPTMRARLVKLAHPPHVIAAAWEQAEVAIRHDTVLAATMPAFFDQPEAFLARCRAWARTVVWVVPAHAGPKGLCFAGCLLREWHREDETPGIDIVMRGLSLASRPAHIPFADWTFTGIVPDLNELSAYLADRLGWGPSDGRREQLTAHLARQAKRQEAGHRLDIPRRSAVLVWGQ</sequence>
<dbReference type="AlphaFoldDB" id="A0A512N757"/>
<dbReference type="InterPro" id="IPR029063">
    <property type="entry name" value="SAM-dependent_MTases_sf"/>
</dbReference>
<name>A0A512N757_9HYPH</name>
<dbReference type="Proteomes" id="UP000321058">
    <property type="component" value="Unassembled WGS sequence"/>
</dbReference>
<protein>
    <recommendedName>
        <fullName evidence="3">Methyltransferase</fullName>
    </recommendedName>
</protein>
<dbReference type="EMBL" id="BKAJ01000031">
    <property type="protein sequence ID" value="GEP54491.1"/>
    <property type="molecule type" value="Genomic_DNA"/>
</dbReference>
<accession>A0A512N757</accession>
<dbReference type="Gene3D" id="3.40.50.150">
    <property type="entry name" value="Vaccinia Virus protein VP39"/>
    <property type="match status" value="1"/>
</dbReference>
<evidence type="ECO:0008006" key="3">
    <source>
        <dbReference type="Google" id="ProtNLM"/>
    </source>
</evidence>
<dbReference type="SUPFAM" id="SSF53335">
    <property type="entry name" value="S-adenosyl-L-methionine-dependent methyltransferases"/>
    <property type="match status" value="1"/>
</dbReference>
<proteinExistence type="predicted"/>
<evidence type="ECO:0000313" key="2">
    <source>
        <dbReference type="Proteomes" id="UP000321058"/>
    </source>
</evidence>
<evidence type="ECO:0000313" key="1">
    <source>
        <dbReference type="EMBL" id="GEP54491.1"/>
    </source>
</evidence>
<dbReference type="RefSeq" id="WP_147148089.1">
    <property type="nucleotide sequence ID" value="NZ_BKAJ01000031.1"/>
</dbReference>
<dbReference type="OrthoDB" id="7989976at2"/>
<comment type="caution">
    <text evidence="1">The sequence shown here is derived from an EMBL/GenBank/DDBJ whole genome shotgun (WGS) entry which is preliminary data.</text>
</comment>
<organism evidence="1 2">
    <name type="scientific">Reyranella soli</name>
    <dbReference type="NCBI Taxonomy" id="1230389"/>
    <lineage>
        <taxon>Bacteria</taxon>
        <taxon>Pseudomonadati</taxon>
        <taxon>Pseudomonadota</taxon>
        <taxon>Alphaproteobacteria</taxon>
        <taxon>Hyphomicrobiales</taxon>
        <taxon>Reyranellaceae</taxon>
        <taxon>Reyranella</taxon>
    </lineage>
</organism>
<keyword evidence="2" id="KW-1185">Reference proteome</keyword>